<evidence type="ECO:0000313" key="3">
    <source>
        <dbReference type="EMBL" id="GFH05992.1"/>
    </source>
</evidence>
<evidence type="ECO:0000256" key="1">
    <source>
        <dbReference type="SAM" id="MobiDB-lite"/>
    </source>
</evidence>
<name>A0A699YSD1_HAELA</name>
<protein>
    <submittedName>
        <fullName evidence="3">Sin3 binding region of histone deacetylase complex subunit SAP30</fullName>
    </submittedName>
</protein>
<keyword evidence="5" id="KW-1185">Reference proteome</keyword>
<evidence type="ECO:0000313" key="4">
    <source>
        <dbReference type="EMBL" id="GFH06843.1"/>
    </source>
</evidence>
<feature type="compositionally biased region" description="Gly residues" evidence="1">
    <location>
        <begin position="62"/>
        <end position="71"/>
    </location>
</feature>
<feature type="region of interest" description="Disordered" evidence="1">
    <location>
        <begin position="50"/>
        <end position="71"/>
    </location>
</feature>
<proteinExistence type="predicted"/>
<feature type="domain" description="Histone deacetylase complex subunit SAP30 Sin3 binding" evidence="2">
    <location>
        <begin position="6"/>
        <end position="48"/>
    </location>
</feature>
<comment type="caution">
    <text evidence="3">The sequence shown here is derived from an EMBL/GenBank/DDBJ whole genome shotgun (WGS) entry which is preliminary data.</text>
</comment>
<dbReference type="Gene3D" id="6.10.160.20">
    <property type="match status" value="1"/>
</dbReference>
<dbReference type="AlphaFoldDB" id="A0A699YSD1"/>
<reference evidence="3 5" key="1">
    <citation type="submission" date="2020-02" db="EMBL/GenBank/DDBJ databases">
        <title>Draft genome sequence of Haematococcus lacustris strain NIES-144.</title>
        <authorList>
            <person name="Morimoto D."/>
            <person name="Nakagawa S."/>
            <person name="Yoshida T."/>
            <person name="Sawayama S."/>
        </authorList>
    </citation>
    <scope>NUCLEOTIDE SEQUENCE [LARGE SCALE GENOMIC DNA]</scope>
    <source>
        <strain evidence="3 5">NIES-144</strain>
    </source>
</reference>
<accession>A0A699YSD1</accession>
<sequence length="71" mass="7921">MAQYGLVRDASESRSKDEMVMLVSRHFHAQQFMLDEEELLIKFSKALKADTSRKKTAMPSGGHPGRAGVGR</sequence>
<organism evidence="3 5">
    <name type="scientific">Haematococcus lacustris</name>
    <name type="common">Green alga</name>
    <name type="synonym">Haematococcus pluvialis</name>
    <dbReference type="NCBI Taxonomy" id="44745"/>
    <lineage>
        <taxon>Eukaryota</taxon>
        <taxon>Viridiplantae</taxon>
        <taxon>Chlorophyta</taxon>
        <taxon>core chlorophytes</taxon>
        <taxon>Chlorophyceae</taxon>
        <taxon>CS clade</taxon>
        <taxon>Chlamydomonadales</taxon>
        <taxon>Haematococcaceae</taxon>
        <taxon>Haematococcus</taxon>
    </lineage>
</organism>
<evidence type="ECO:0000259" key="2">
    <source>
        <dbReference type="Pfam" id="PF13867"/>
    </source>
</evidence>
<dbReference type="InterPro" id="IPR025718">
    <property type="entry name" value="SAP30_Sin3-bd"/>
</dbReference>
<evidence type="ECO:0000313" key="5">
    <source>
        <dbReference type="Proteomes" id="UP000485058"/>
    </source>
</evidence>
<dbReference type="Pfam" id="PF13867">
    <property type="entry name" value="SAP30_Sin3_bdg"/>
    <property type="match status" value="1"/>
</dbReference>
<gene>
    <name evidence="3" type="ORF">HaLaN_00547</name>
    <name evidence="4" type="ORF">HaLaN_01550</name>
</gene>
<dbReference type="EMBL" id="BLLF01000017">
    <property type="protein sequence ID" value="GFH05992.1"/>
    <property type="molecule type" value="Genomic_DNA"/>
</dbReference>
<dbReference type="EMBL" id="BLLF01000059">
    <property type="protein sequence ID" value="GFH06843.1"/>
    <property type="molecule type" value="Genomic_DNA"/>
</dbReference>
<dbReference type="InterPro" id="IPR038291">
    <property type="entry name" value="SAP30_C_sf"/>
</dbReference>
<dbReference type="Proteomes" id="UP000485058">
    <property type="component" value="Unassembled WGS sequence"/>
</dbReference>